<accession>A0A7I8DHE8</accession>
<dbReference type="KEGG" id="eff:skT53_30350"/>
<evidence type="ECO:0008006" key="4">
    <source>
        <dbReference type="Google" id="ProtNLM"/>
    </source>
</evidence>
<name>A0A7I8DHE8_9BACL</name>
<evidence type="ECO:0000313" key="3">
    <source>
        <dbReference type="Proteomes" id="UP000593802"/>
    </source>
</evidence>
<dbReference type="SUPFAM" id="SSF52833">
    <property type="entry name" value="Thioredoxin-like"/>
    <property type="match status" value="1"/>
</dbReference>
<proteinExistence type="predicted"/>
<dbReference type="Proteomes" id="UP000593802">
    <property type="component" value="Chromosome"/>
</dbReference>
<evidence type="ECO:0000313" key="2">
    <source>
        <dbReference type="EMBL" id="BCJ88050.1"/>
    </source>
</evidence>
<dbReference type="AlphaFoldDB" id="A0A7I8DHE8"/>
<reference evidence="2 3" key="1">
    <citation type="submission" date="2020-08" db="EMBL/GenBank/DDBJ databases">
        <title>Complete Genome Sequence of Effusibacillus dendaii Strain skT53, Isolated from Farmland soil.</title>
        <authorList>
            <person name="Konishi T."/>
            <person name="Kawasaki H."/>
        </authorList>
    </citation>
    <scope>NUCLEOTIDE SEQUENCE [LARGE SCALE GENOMIC DNA]</scope>
    <source>
        <strain evidence="3">skT53</strain>
    </source>
</reference>
<keyword evidence="3" id="KW-1185">Reference proteome</keyword>
<dbReference type="NCBIfam" id="TIGR02174">
    <property type="entry name" value="CXXU_selWTH"/>
    <property type="match status" value="1"/>
</dbReference>
<evidence type="ECO:0000256" key="1">
    <source>
        <dbReference type="ARBA" id="ARBA00023284"/>
    </source>
</evidence>
<dbReference type="InterPro" id="IPR011893">
    <property type="entry name" value="Selenoprotein_Rdx-typ"/>
</dbReference>
<gene>
    <name evidence="2" type="ORF">skT53_30350</name>
</gene>
<keyword evidence="1" id="KW-0676">Redox-active center</keyword>
<dbReference type="EMBL" id="AP023366">
    <property type="protein sequence ID" value="BCJ88050.1"/>
    <property type="molecule type" value="Genomic_DNA"/>
</dbReference>
<sequence>MPKTVSVTEELLSNYTNKISELRLIPSSGGVFEIKIGDKLIFSKKESNRFPEPGEILNLSAGLI</sequence>
<protein>
    <recommendedName>
        <fullName evidence="4">SelT/SelW/SelH family protein</fullName>
    </recommendedName>
</protein>
<organism evidence="2 3">
    <name type="scientific">Effusibacillus dendaii</name>
    <dbReference type="NCBI Taxonomy" id="2743772"/>
    <lineage>
        <taxon>Bacteria</taxon>
        <taxon>Bacillati</taxon>
        <taxon>Bacillota</taxon>
        <taxon>Bacilli</taxon>
        <taxon>Bacillales</taxon>
        <taxon>Alicyclobacillaceae</taxon>
        <taxon>Effusibacillus</taxon>
    </lineage>
</organism>
<dbReference type="InterPro" id="IPR036249">
    <property type="entry name" value="Thioredoxin-like_sf"/>
</dbReference>
<dbReference type="Gene3D" id="3.40.30.10">
    <property type="entry name" value="Glutaredoxin"/>
    <property type="match status" value="1"/>
</dbReference>
<dbReference type="Pfam" id="PF10262">
    <property type="entry name" value="Rdx"/>
    <property type="match status" value="1"/>
</dbReference>